<reference evidence="1" key="1">
    <citation type="submission" date="2022-02" db="EMBL/GenBank/DDBJ databases">
        <title>Plant Genome Project.</title>
        <authorList>
            <person name="Zhang R.-G."/>
        </authorList>
    </citation>
    <scope>NUCLEOTIDE SEQUENCE</scope>
    <source>
        <strain evidence="1">AT1</strain>
    </source>
</reference>
<evidence type="ECO:0000313" key="2">
    <source>
        <dbReference type="Proteomes" id="UP001062846"/>
    </source>
</evidence>
<sequence>MTARCADSQSIPKITSKSAMSITLRSQRDPAPVPRSIVQRCALQCLARWPQLIALLWCADWNAPTLLNYEPTYAEFAHHKDKSKMVRKTVDLATIAVEVLQMQYLAQDQPEQIPVEELE</sequence>
<dbReference type="Proteomes" id="UP001062846">
    <property type="component" value="Chromosome 5"/>
</dbReference>
<name>A0ACC0NQP7_RHOML</name>
<dbReference type="EMBL" id="CM046392">
    <property type="protein sequence ID" value="KAI8555231.1"/>
    <property type="molecule type" value="Genomic_DNA"/>
</dbReference>
<organism evidence="1 2">
    <name type="scientific">Rhododendron molle</name>
    <name type="common">Chinese azalea</name>
    <name type="synonym">Azalea mollis</name>
    <dbReference type="NCBI Taxonomy" id="49168"/>
    <lineage>
        <taxon>Eukaryota</taxon>
        <taxon>Viridiplantae</taxon>
        <taxon>Streptophyta</taxon>
        <taxon>Embryophyta</taxon>
        <taxon>Tracheophyta</taxon>
        <taxon>Spermatophyta</taxon>
        <taxon>Magnoliopsida</taxon>
        <taxon>eudicotyledons</taxon>
        <taxon>Gunneridae</taxon>
        <taxon>Pentapetalae</taxon>
        <taxon>asterids</taxon>
        <taxon>Ericales</taxon>
        <taxon>Ericaceae</taxon>
        <taxon>Ericoideae</taxon>
        <taxon>Rhodoreae</taxon>
        <taxon>Rhododendron</taxon>
    </lineage>
</organism>
<comment type="caution">
    <text evidence="1">The sequence shown here is derived from an EMBL/GenBank/DDBJ whole genome shotgun (WGS) entry which is preliminary data.</text>
</comment>
<protein>
    <submittedName>
        <fullName evidence="1">Uncharacterized protein</fullName>
    </submittedName>
</protein>
<evidence type="ECO:0000313" key="1">
    <source>
        <dbReference type="EMBL" id="KAI8555231.1"/>
    </source>
</evidence>
<proteinExistence type="predicted"/>
<accession>A0ACC0NQP7</accession>
<gene>
    <name evidence="1" type="ORF">RHMOL_Rhmol05G0158500</name>
</gene>
<keyword evidence="2" id="KW-1185">Reference proteome</keyword>